<dbReference type="Proteomes" id="UP000223913">
    <property type="component" value="Unassembled WGS sequence"/>
</dbReference>
<organism evidence="2 3">
    <name type="scientific">Flavilitoribacter nigricans (strain ATCC 23147 / DSM 23189 / NBRC 102662 / NCIMB 1420 / SS-2)</name>
    <name type="common">Lewinella nigricans</name>
    <dbReference type="NCBI Taxonomy" id="1122177"/>
    <lineage>
        <taxon>Bacteria</taxon>
        <taxon>Pseudomonadati</taxon>
        <taxon>Bacteroidota</taxon>
        <taxon>Saprospiria</taxon>
        <taxon>Saprospirales</taxon>
        <taxon>Lewinellaceae</taxon>
        <taxon>Flavilitoribacter</taxon>
    </lineage>
</organism>
<dbReference type="InterPro" id="IPR016181">
    <property type="entry name" value="Acyl_CoA_acyltransferase"/>
</dbReference>
<dbReference type="PANTHER" id="PTHR43233:SF1">
    <property type="entry name" value="FAMILY N-ACETYLTRANSFERASE, PUTATIVE (AFU_ORTHOLOGUE AFUA_6G03350)-RELATED"/>
    <property type="match status" value="1"/>
</dbReference>
<comment type="caution">
    <text evidence="2">The sequence shown here is derived from an EMBL/GenBank/DDBJ whole genome shotgun (WGS) entry which is preliminary data.</text>
</comment>
<dbReference type="OrthoDB" id="9789605at2"/>
<dbReference type="Pfam" id="PF13673">
    <property type="entry name" value="Acetyltransf_10"/>
    <property type="match status" value="1"/>
</dbReference>
<dbReference type="GO" id="GO:0016747">
    <property type="term" value="F:acyltransferase activity, transferring groups other than amino-acyl groups"/>
    <property type="evidence" value="ECO:0007669"/>
    <property type="project" value="InterPro"/>
</dbReference>
<dbReference type="CDD" id="cd04301">
    <property type="entry name" value="NAT_SF"/>
    <property type="match status" value="1"/>
</dbReference>
<dbReference type="PROSITE" id="PS51186">
    <property type="entry name" value="GNAT"/>
    <property type="match status" value="1"/>
</dbReference>
<sequence length="136" mass="15192">MQNIQIKETRSIPGEAILALYRANHWSSADKPEQLLPALANSHRLISAWDGDQLVGLGNAISDGHLVVYFPHLVVLPDYQGRGIGRMIMDRMAVHYGDFHQQQLVADGGSVTFYEKCGFRRSGDTVPMWIYGGNEH</sequence>
<name>A0A2D0N4D9_FLAN2</name>
<proteinExistence type="predicted"/>
<dbReference type="PANTHER" id="PTHR43233">
    <property type="entry name" value="FAMILY N-ACETYLTRANSFERASE, PUTATIVE (AFU_ORTHOLOGUE AFUA_6G03350)-RELATED"/>
    <property type="match status" value="1"/>
</dbReference>
<accession>A0A2D0N4D9</accession>
<dbReference type="RefSeq" id="WP_099153962.1">
    <property type="nucleotide sequence ID" value="NZ_PDUD01000038.1"/>
</dbReference>
<evidence type="ECO:0000313" key="3">
    <source>
        <dbReference type="Proteomes" id="UP000223913"/>
    </source>
</evidence>
<dbReference type="InterPro" id="IPR053144">
    <property type="entry name" value="Acetyltransferase_Butenolide"/>
</dbReference>
<dbReference type="SUPFAM" id="SSF55729">
    <property type="entry name" value="Acyl-CoA N-acyltransferases (Nat)"/>
    <property type="match status" value="1"/>
</dbReference>
<dbReference type="EMBL" id="PDUD01000038">
    <property type="protein sequence ID" value="PHN02633.1"/>
    <property type="molecule type" value="Genomic_DNA"/>
</dbReference>
<evidence type="ECO:0000313" key="2">
    <source>
        <dbReference type="EMBL" id="PHN02633.1"/>
    </source>
</evidence>
<keyword evidence="3" id="KW-1185">Reference proteome</keyword>
<keyword evidence="2" id="KW-0808">Transferase</keyword>
<protein>
    <submittedName>
        <fullName evidence="2">GNAT family N-acetyltransferase</fullName>
    </submittedName>
</protein>
<dbReference type="Gene3D" id="3.40.630.30">
    <property type="match status" value="1"/>
</dbReference>
<dbReference type="InterPro" id="IPR000182">
    <property type="entry name" value="GNAT_dom"/>
</dbReference>
<reference evidence="2 3" key="1">
    <citation type="submission" date="2017-10" db="EMBL/GenBank/DDBJ databases">
        <title>The draft genome sequence of Lewinella nigricans NBRC 102662.</title>
        <authorList>
            <person name="Wang K."/>
        </authorList>
    </citation>
    <scope>NUCLEOTIDE SEQUENCE [LARGE SCALE GENOMIC DNA]</scope>
    <source>
        <strain evidence="2 3">NBRC 102662</strain>
    </source>
</reference>
<gene>
    <name evidence="2" type="ORF">CRP01_31050</name>
</gene>
<feature type="domain" description="N-acetyltransferase" evidence="1">
    <location>
        <begin position="7"/>
        <end position="136"/>
    </location>
</feature>
<evidence type="ECO:0000259" key="1">
    <source>
        <dbReference type="PROSITE" id="PS51186"/>
    </source>
</evidence>
<dbReference type="AlphaFoldDB" id="A0A2D0N4D9"/>